<proteinExistence type="predicted"/>
<dbReference type="Proteomes" id="UP000243900">
    <property type="component" value="Unassembled WGS sequence"/>
</dbReference>
<feature type="transmembrane region" description="Helical" evidence="1">
    <location>
        <begin position="71"/>
        <end position="95"/>
    </location>
</feature>
<evidence type="ECO:0000313" key="2">
    <source>
        <dbReference type="EMBL" id="PQA43419.1"/>
    </source>
</evidence>
<protein>
    <submittedName>
        <fullName evidence="2">Uncharacterized protein</fullName>
    </submittedName>
</protein>
<name>A0A2P6ASM2_9GAMM</name>
<comment type="caution">
    <text evidence="2">The sequence shown here is derived from an EMBL/GenBank/DDBJ whole genome shotgun (WGS) entry which is preliminary data.</text>
</comment>
<dbReference type="EMBL" id="PTQZ01000096">
    <property type="protein sequence ID" value="PQA43419.1"/>
    <property type="molecule type" value="Genomic_DNA"/>
</dbReference>
<reference evidence="3" key="1">
    <citation type="submission" date="2018-02" db="EMBL/GenBank/DDBJ databases">
        <title>Genome sequencing of Solimonas sp. HR-BB.</title>
        <authorList>
            <person name="Lee Y."/>
            <person name="Jeon C.O."/>
        </authorList>
    </citation>
    <scope>NUCLEOTIDE SEQUENCE [LARGE SCALE GENOMIC DNA]</scope>
    <source>
        <strain evidence="3">HR-E</strain>
    </source>
</reference>
<feature type="transmembrane region" description="Helical" evidence="1">
    <location>
        <begin position="35"/>
        <end position="51"/>
    </location>
</feature>
<feature type="transmembrane region" description="Helical" evidence="1">
    <location>
        <begin position="6"/>
        <end position="23"/>
    </location>
</feature>
<sequence length="105" mass="11513">MSVYAMAWPAYLLFAILFSWLLLRMFPLPAAGLRRSLQILFLVAIFSPALMSENGDLYAAPVPAALLFELLAKSFSGVVKALLPVMLFGGVVLWLDALRQRGRGA</sequence>
<keyword evidence="1" id="KW-0472">Membrane</keyword>
<evidence type="ECO:0000256" key="1">
    <source>
        <dbReference type="SAM" id="Phobius"/>
    </source>
</evidence>
<dbReference type="RefSeq" id="WP_105192083.1">
    <property type="nucleotide sequence ID" value="NZ_PTQZ01000096.1"/>
</dbReference>
<keyword evidence="1" id="KW-1133">Transmembrane helix</keyword>
<accession>A0A2P6ASM2</accession>
<evidence type="ECO:0000313" key="3">
    <source>
        <dbReference type="Proteomes" id="UP000243900"/>
    </source>
</evidence>
<organism evidence="2 3">
    <name type="scientific">Amnimonas aquatica</name>
    <dbReference type="NCBI Taxonomy" id="2094561"/>
    <lineage>
        <taxon>Bacteria</taxon>
        <taxon>Pseudomonadati</taxon>
        <taxon>Pseudomonadota</taxon>
        <taxon>Gammaproteobacteria</taxon>
        <taxon>Moraxellales</taxon>
        <taxon>Moraxellaceae</taxon>
        <taxon>Amnimonas</taxon>
    </lineage>
</organism>
<dbReference type="AlphaFoldDB" id="A0A2P6ASM2"/>
<gene>
    <name evidence="2" type="ORF">C5O18_05245</name>
</gene>
<keyword evidence="1" id="KW-0812">Transmembrane</keyword>
<keyword evidence="3" id="KW-1185">Reference proteome</keyword>